<evidence type="ECO:0000256" key="7">
    <source>
        <dbReference type="ARBA" id="ARBA00022692"/>
    </source>
</evidence>
<keyword evidence="11" id="KW-0443">Lipid metabolism</keyword>
<reference evidence="16" key="1">
    <citation type="submission" date="2022-11" db="UniProtKB">
        <authorList>
            <consortium name="WormBaseParasite"/>
        </authorList>
    </citation>
    <scope>IDENTIFICATION</scope>
</reference>
<feature type="transmembrane region" description="Helical" evidence="14">
    <location>
        <begin position="29"/>
        <end position="50"/>
    </location>
</feature>
<dbReference type="Pfam" id="PF03982">
    <property type="entry name" value="DAGAT"/>
    <property type="match status" value="1"/>
</dbReference>
<keyword evidence="15" id="KW-1185">Reference proteome</keyword>
<evidence type="ECO:0000256" key="12">
    <source>
        <dbReference type="ARBA" id="ARBA00023136"/>
    </source>
</evidence>
<evidence type="ECO:0000256" key="9">
    <source>
        <dbReference type="ARBA" id="ARBA00022824"/>
    </source>
</evidence>
<dbReference type="PANTHER" id="PTHR12317">
    <property type="entry name" value="DIACYLGLYCEROL O-ACYLTRANSFERASE"/>
    <property type="match status" value="1"/>
</dbReference>
<sequence length="345" mass="39236">MVESPTKVGRVHFAPLNVPLQRRLQTFAAFYYSFMTFFFPLLNIFLPFYIVFYTSYWWVLVIYAIFYIYDYQTPKRGGRPNRFIQEMTLHKWFAEYFPIQLVKTAEVKPNHNYLFGYHPHGVISIGALTSFGTAATGVSEKFPKLKFRLATLGGNFVLPVRREYLIAFGLIDCGRESLEHVLSNEEKGQAVVLVIGGAEEALEAHPGKPSILTLQKRKGFIKVALTTGAHLVPVYGFGENELFTQLDNPEGSKMRTWQKFVKGITGVTPLIFHGRGVFNYSFGYLPYRSPINVVVGKPIPVEKVESPTDEQIDELHARYVAAITQLFDENKKQYAVSENAKLIVN</sequence>
<evidence type="ECO:0000256" key="8">
    <source>
        <dbReference type="ARBA" id="ARBA00022798"/>
    </source>
</evidence>
<dbReference type="CDD" id="cd07987">
    <property type="entry name" value="LPLAT_MGAT-like"/>
    <property type="match status" value="1"/>
</dbReference>
<evidence type="ECO:0000256" key="4">
    <source>
        <dbReference type="ARBA" id="ARBA00005420"/>
    </source>
</evidence>
<dbReference type="InterPro" id="IPR007130">
    <property type="entry name" value="DAGAT"/>
</dbReference>
<feature type="transmembrane region" description="Helical" evidence="14">
    <location>
        <begin position="56"/>
        <end position="72"/>
    </location>
</feature>
<dbReference type="PANTHER" id="PTHR12317:SF0">
    <property type="entry name" value="ACYLTRANSFERASE"/>
    <property type="match status" value="1"/>
</dbReference>
<keyword evidence="5" id="KW-0444">Lipid biosynthesis</keyword>
<evidence type="ECO:0000256" key="3">
    <source>
        <dbReference type="ARBA" id="ARBA00005189"/>
    </source>
</evidence>
<keyword evidence="13" id="KW-0012">Acyltransferase</keyword>
<evidence type="ECO:0000256" key="6">
    <source>
        <dbReference type="ARBA" id="ARBA00022679"/>
    </source>
</evidence>
<dbReference type="GO" id="GO:0004144">
    <property type="term" value="F:diacylglycerol O-acyltransferase activity"/>
    <property type="evidence" value="ECO:0007669"/>
    <property type="project" value="TreeGrafter"/>
</dbReference>
<evidence type="ECO:0000313" key="15">
    <source>
        <dbReference type="Proteomes" id="UP000887566"/>
    </source>
</evidence>
<comment type="similarity">
    <text evidence="4 14">Belongs to the diacylglycerol acyltransferase family.</text>
</comment>
<dbReference type="AlphaFoldDB" id="A0A914XA44"/>
<accession>A0A914XA44</accession>
<keyword evidence="10 14" id="KW-1133">Transmembrane helix</keyword>
<name>A0A914XA44_9BILA</name>
<dbReference type="Proteomes" id="UP000887566">
    <property type="component" value="Unplaced"/>
</dbReference>
<comment type="subcellular location">
    <subcellularLocation>
        <location evidence="1 14">Endoplasmic reticulum membrane</location>
        <topology evidence="1 14">Multi-pass membrane protein</topology>
    </subcellularLocation>
</comment>
<evidence type="ECO:0000256" key="10">
    <source>
        <dbReference type="ARBA" id="ARBA00022989"/>
    </source>
</evidence>
<evidence type="ECO:0000256" key="11">
    <source>
        <dbReference type="ARBA" id="ARBA00023098"/>
    </source>
</evidence>
<evidence type="ECO:0000313" key="16">
    <source>
        <dbReference type="WBParaSite" id="PSAMB.scaffold746size42121.g8368.t1"/>
    </source>
</evidence>
<dbReference type="WBParaSite" id="PSAMB.scaffold746size42121.g8368.t1">
    <property type="protein sequence ID" value="PSAMB.scaffold746size42121.g8368.t1"/>
    <property type="gene ID" value="PSAMB.scaffold746size42121.g8368"/>
</dbReference>
<dbReference type="EC" id="2.3.1.-" evidence="14"/>
<keyword evidence="9 14" id="KW-0256">Endoplasmic reticulum</keyword>
<dbReference type="GO" id="GO:0019432">
    <property type="term" value="P:triglyceride biosynthetic process"/>
    <property type="evidence" value="ECO:0007669"/>
    <property type="project" value="TreeGrafter"/>
</dbReference>
<evidence type="ECO:0000256" key="1">
    <source>
        <dbReference type="ARBA" id="ARBA00004477"/>
    </source>
</evidence>
<dbReference type="GO" id="GO:0006071">
    <property type="term" value="P:glycerol metabolic process"/>
    <property type="evidence" value="ECO:0007669"/>
    <property type="project" value="UniProtKB-KW"/>
</dbReference>
<organism evidence="15 16">
    <name type="scientific">Plectus sambesii</name>
    <dbReference type="NCBI Taxonomy" id="2011161"/>
    <lineage>
        <taxon>Eukaryota</taxon>
        <taxon>Metazoa</taxon>
        <taxon>Ecdysozoa</taxon>
        <taxon>Nematoda</taxon>
        <taxon>Chromadorea</taxon>
        <taxon>Plectida</taxon>
        <taxon>Plectina</taxon>
        <taxon>Plectoidea</taxon>
        <taxon>Plectidae</taxon>
        <taxon>Plectus</taxon>
    </lineage>
</organism>
<keyword evidence="7 14" id="KW-0812">Transmembrane</keyword>
<keyword evidence="8" id="KW-0319">Glycerol metabolism</keyword>
<comment type="pathway">
    <text evidence="2">Glycerolipid metabolism; triacylglycerol biosynthesis.</text>
</comment>
<keyword evidence="6 14" id="KW-0808">Transferase</keyword>
<evidence type="ECO:0000256" key="5">
    <source>
        <dbReference type="ARBA" id="ARBA00022516"/>
    </source>
</evidence>
<evidence type="ECO:0000256" key="2">
    <source>
        <dbReference type="ARBA" id="ARBA00004771"/>
    </source>
</evidence>
<evidence type="ECO:0000256" key="13">
    <source>
        <dbReference type="ARBA" id="ARBA00023315"/>
    </source>
</evidence>
<keyword evidence="12 14" id="KW-0472">Membrane</keyword>
<proteinExistence type="inferred from homology"/>
<dbReference type="GO" id="GO:0005789">
    <property type="term" value="C:endoplasmic reticulum membrane"/>
    <property type="evidence" value="ECO:0007669"/>
    <property type="project" value="UniProtKB-SubCell"/>
</dbReference>
<protein>
    <recommendedName>
        <fullName evidence="14">Acyltransferase</fullName>
        <ecNumber evidence="14">2.3.1.-</ecNumber>
    </recommendedName>
</protein>
<evidence type="ECO:0000256" key="14">
    <source>
        <dbReference type="RuleBase" id="RU367023"/>
    </source>
</evidence>
<comment type="pathway">
    <text evidence="3">Lipid metabolism.</text>
</comment>